<dbReference type="PANTHER" id="PTHR31716:SF1">
    <property type="entry name" value="PROTEIN FMC1 HOMOLOG"/>
    <property type="match status" value="1"/>
</dbReference>
<accession>A0A8W8NHU6</accession>
<sequence length="108" mass="12597">MANQQKVNLGRLLYKRLSREMKITANPKEKLYDTPVFQYIANQFREHQVTTQKLCKGQNEVMMVGQTYLCMLESLRKSEELAQMYKTTERSIEQSANLVGLKLPTVDH</sequence>
<comment type="similarity">
    <text evidence="1">Belongs to the FMC1 family.</text>
</comment>
<dbReference type="AlphaFoldDB" id="A0A8W8NHU6"/>
<dbReference type="CDD" id="cd20271">
    <property type="entry name" value="Complex1_LYR_FMC1"/>
    <property type="match status" value="1"/>
</dbReference>
<protein>
    <recommendedName>
        <fullName evidence="2">Protein FMC1 homolog</fullName>
    </recommendedName>
</protein>
<evidence type="ECO:0000313" key="4">
    <source>
        <dbReference type="Proteomes" id="UP000005408"/>
    </source>
</evidence>
<name>A0A8W8NHU6_MAGGI</name>
<dbReference type="PANTHER" id="PTHR31716">
    <property type="entry name" value="PROTEIN FMC1 HOMOLOG"/>
    <property type="match status" value="1"/>
</dbReference>
<dbReference type="Pfam" id="PF13233">
    <property type="entry name" value="Complex1_LYR_2"/>
    <property type="match status" value="1"/>
</dbReference>
<evidence type="ECO:0000256" key="2">
    <source>
        <dbReference type="ARBA" id="ARBA00013846"/>
    </source>
</evidence>
<dbReference type="Proteomes" id="UP000005408">
    <property type="component" value="Unassembled WGS sequence"/>
</dbReference>
<dbReference type="EnsemblMetazoa" id="G6247.1">
    <property type="protein sequence ID" value="G6247.1:cds"/>
    <property type="gene ID" value="G6247"/>
</dbReference>
<organism evidence="3 4">
    <name type="scientific">Magallana gigas</name>
    <name type="common">Pacific oyster</name>
    <name type="synonym">Crassostrea gigas</name>
    <dbReference type="NCBI Taxonomy" id="29159"/>
    <lineage>
        <taxon>Eukaryota</taxon>
        <taxon>Metazoa</taxon>
        <taxon>Spiralia</taxon>
        <taxon>Lophotrochozoa</taxon>
        <taxon>Mollusca</taxon>
        <taxon>Bivalvia</taxon>
        <taxon>Autobranchia</taxon>
        <taxon>Pteriomorphia</taxon>
        <taxon>Ostreida</taxon>
        <taxon>Ostreoidea</taxon>
        <taxon>Ostreidae</taxon>
        <taxon>Magallana</taxon>
    </lineage>
</organism>
<reference evidence="3" key="1">
    <citation type="submission" date="2022-08" db="UniProtKB">
        <authorList>
            <consortium name="EnsemblMetazoa"/>
        </authorList>
    </citation>
    <scope>IDENTIFICATION</scope>
    <source>
        <strain evidence="3">05x7-T-G4-1.051#20</strain>
    </source>
</reference>
<dbReference type="GO" id="GO:0005739">
    <property type="term" value="C:mitochondrion"/>
    <property type="evidence" value="ECO:0007669"/>
    <property type="project" value="TreeGrafter"/>
</dbReference>
<keyword evidence="4" id="KW-1185">Reference proteome</keyword>
<evidence type="ECO:0000313" key="3">
    <source>
        <dbReference type="EnsemblMetazoa" id="G6247.1:cds"/>
    </source>
</evidence>
<proteinExistence type="inferred from homology"/>
<evidence type="ECO:0000256" key="1">
    <source>
        <dbReference type="ARBA" id="ARBA00009058"/>
    </source>
</evidence>
<dbReference type="InterPro" id="IPR037667">
    <property type="entry name" value="FMC1_homologue"/>
</dbReference>